<dbReference type="EMBL" id="CP080333">
    <property type="protein sequence ID" value="QYL17866.1"/>
    <property type="molecule type" value="Genomic_DNA"/>
</dbReference>
<evidence type="ECO:0000259" key="7">
    <source>
        <dbReference type="SMART" id="SM00984"/>
    </source>
</evidence>
<evidence type="ECO:0000313" key="9">
    <source>
        <dbReference type="Proteomes" id="UP000825367"/>
    </source>
</evidence>
<dbReference type="CDD" id="cd05230">
    <property type="entry name" value="UGD_SDR_e"/>
    <property type="match status" value="1"/>
</dbReference>
<keyword evidence="4" id="KW-0560">Oxidoreductase</keyword>
<evidence type="ECO:0000256" key="5">
    <source>
        <dbReference type="ARBA" id="ARBA00023027"/>
    </source>
</evidence>
<dbReference type="InterPro" id="IPR001509">
    <property type="entry name" value="Epimerase_deHydtase"/>
</dbReference>
<dbReference type="InterPro" id="IPR014026">
    <property type="entry name" value="UDP-Glc/GDP-Man_DH_dimer"/>
</dbReference>
<dbReference type="InterPro" id="IPR014027">
    <property type="entry name" value="UDP-Glc/GDP-Man_DH_C"/>
</dbReference>
<dbReference type="RefSeq" id="WP_071947544.1">
    <property type="nucleotide sequence ID" value="NZ_BAAAVX010000003.1"/>
</dbReference>
<dbReference type="PIRSF" id="PIRSF500134">
    <property type="entry name" value="UDPglc_DH_bac"/>
    <property type="match status" value="1"/>
</dbReference>
<dbReference type="Pfam" id="PF01370">
    <property type="entry name" value="Epimerase"/>
    <property type="match status" value="1"/>
</dbReference>
<organism evidence="8 9">
    <name type="scientific">Mycolicibacterium pallens</name>
    <dbReference type="NCBI Taxonomy" id="370524"/>
    <lineage>
        <taxon>Bacteria</taxon>
        <taxon>Bacillati</taxon>
        <taxon>Actinomycetota</taxon>
        <taxon>Actinomycetes</taxon>
        <taxon>Mycobacteriales</taxon>
        <taxon>Mycobacteriaceae</taxon>
        <taxon>Mycolicibacterium</taxon>
    </lineage>
</organism>
<dbReference type="Pfam" id="PF03720">
    <property type="entry name" value="UDPG_MGDP_dh_C"/>
    <property type="match status" value="1"/>
</dbReference>
<dbReference type="Gene3D" id="1.20.5.100">
    <property type="entry name" value="Cytochrome c1, transmembrane anchor, C-terminal"/>
    <property type="match status" value="1"/>
</dbReference>
<dbReference type="PIRSF" id="PIRSF000124">
    <property type="entry name" value="UDPglc_GDPman_dh"/>
    <property type="match status" value="1"/>
</dbReference>
<proteinExistence type="inferred from homology"/>
<accession>A0ABX8VPF5</accession>
<dbReference type="InterPro" id="IPR001732">
    <property type="entry name" value="UDP-Glc/GDP-Man_DH_N"/>
</dbReference>
<dbReference type="InterPro" id="IPR017476">
    <property type="entry name" value="UDP-Glc/GDP-Man"/>
</dbReference>
<dbReference type="InterPro" id="IPR028357">
    <property type="entry name" value="UDPglc_DH_bac"/>
</dbReference>
<reference evidence="8 9" key="1">
    <citation type="submission" date="2021-07" db="EMBL/GenBank/DDBJ databases">
        <title>Whole genome sequencing of non-tuberculosis mycobacteria type-strains.</title>
        <authorList>
            <person name="Igarashi Y."/>
            <person name="Osugi A."/>
            <person name="Mitarai S."/>
        </authorList>
    </citation>
    <scope>NUCLEOTIDE SEQUENCE [LARGE SCALE GENOMIC DNA]</scope>
    <source>
        <strain evidence="8 9">JCM 16370</strain>
    </source>
</reference>
<dbReference type="PANTHER" id="PTHR43750:SF3">
    <property type="entry name" value="UDP-GLUCOSE 6-DEHYDROGENASE TUAD"/>
    <property type="match status" value="1"/>
</dbReference>
<dbReference type="SMART" id="SM00984">
    <property type="entry name" value="UDPG_MGDP_dh_C"/>
    <property type="match status" value="1"/>
</dbReference>
<evidence type="ECO:0000256" key="2">
    <source>
        <dbReference type="ARBA" id="ARBA00006601"/>
    </source>
</evidence>
<evidence type="ECO:0000256" key="6">
    <source>
        <dbReference type="ARBA" id="ARBA00047473"/>
    </source>
</evidence>
<evidence type="ECO:0000256" key="4">
    <source>
        <dbReference type="ARBA" id="ARBA00023002"/>
    </source>
</evidence>
<evidence type="ECO:0000256" key="1">
    <source>
        <dbReference type="ARBA" id="ARBA00004701"/>
    </source>
</evidence>
<dbReference type="SUPFAM" id="SSF48179">
    <property type="entry name" value="6-phosphogluconate dehydrogenase C-terminal domain-like"/>
    <property type="match status" value="1"/>
</dbReference>
<keyword evidence="5" id="KW-0520">NAD</keyword>
<keyword evidence="9" id="KW-1185">Reference proteome</keyword>
<dbReference type="EC" id="1.1.1.22" evidence="3"/>
<dbReference type="InterPro" id="IPR008927">
    <property type="entry name" value="6-PGluconate_DH-like_C_sf"/>
</dbReference>
<dbReference type="Gene3D" id="3.40.50.720">
    <property type="entry name" value="NAD(P)-binding Rossmann-like Domain"/>
    <property type="match status" value="3"/>
</dbReference>
<dbReference type="Pfam" id="PF03721">
    <property type="entry name" value="UDPG_MGDP_dh_N"/>
    <property type="match status" value="1"/>
</dbReference>
<dbReference type="NCBIfam" id="TIGR03026">
    <property type="entry name" value="NDP-sugDHase"/>
    <property type="match status" value="1"/>
</dbReference>
<dbReference type="PANTHER" id="PTHR43750">
    <property type="entry name" value="UDP-GLUCOSE 6-DEHYDROGENASE TUAD"/>
    <property type="match status" value="1"/>
</dbReference>
<dbReference type="InterPro" id="IPR036220">
    <property type="entry name" value="UDP-Glc/GDP-Man_DH_C_sf"/>
</dbReference>
<evidence type="ECO:0000256" key="3">
    <source>
        <dbReference type="ARBA" id="ARBA00012954"/>
    </source>
</evidence>
<comment type="similarity">
    <text evidence="2">Belongs to the UDP-glucose/GDP-mannose dehydrogenase family.</text>
</comment>
<sequence length="774" mass="84287">MRQRAVLTGGAGFVGSHLAERLLAHDIDVICFDNFVTGTADNVAHLQGHDGFRLIKADVSDYISVPGPIDYVLHFASPASPIDYAELPIQTLKAGSLGTLHTLGLAKEKGARYLLASTSETYGDPLVHPQPESYWGNVNPVGPRACYDEAKRFAEALTMSYRRKHGVNTAIMRIFNTYGPRMRPDDGRAIPNFINQALANEPITVHGDGSQTRSVCHVSDLVDGALRLLFSDLVGPVNIGNPYELTMLELAELIRELSGSDSPVEFIARPQDDPSQRQPDITLARTELHWEPTVDVRDGLAESIAWFRDRAGRGRSDDRQALPKAKTDEDYRRRKVAVIGTGYVGAVTSTCLAFLGHSVCGLDIDPVRAGQLNKGQVPFHEPGLPELLVETLSTGRLRFTDQPAEALADADFVFLCVGTPPGVDGAPDLAQLESAIQSLAPYLRSDVVIVNKSTVPVGSGNWTRTILEDALEGNRQLSFHVVSNPEFLREGSAIADFLYPDRIVLGGNASDVGRVAELYRPVLDQSFEGGQRGRRPSLITTELASAEMIKYAANAFLATKISFANEMAQLCELFGADVREVLPAIGADHRVGNAFLNPGVGWGGSCFGKDVSALISSGEEYGYIPPMLQATVEINKMQRARTVRKLQRELHILKGRRIALFGLTFKPGTDDLRDAPALDIARRLLSAGAVVSAFDPVVKTLPEEFGAVRIAHDAYEAADRVDAVVLTTEWPEFSLIDPTELRRVMRGDLVIDGRNFLPESNFAASGLRLIGFGW</sequence>
<comment type="catalytic activity">
    <reaction evidence="6">
        <text>UDP-alpha-D-glucose + 2 NAD(+) + H2O = UDP-alpha-D-glucuronate + 2 NADH + 3 H(+)</text>
        <dbReference type="Rhea" id="RHEA:23596"/>
        <dbReference type="ChEBI" id="CHEBI:15377"/>
        <dbReference type="ChEBI" id="CHEBI:15378"/>
        <dbReference type="ChEBI" id="CHEBI:57540"/>
        <dbReference type="ChEBI" id="CHEBI:57945"/>
        <dbReference type="ChEBI" id="CHEBI:58052"/>
        <dbReference type="ChEBI" id="CHEBI:58885"/>
        <dbReference type="EC" id="1.1.1.22"/>
    </reaction>
</comment>
<name>A0ABX8VPF5_9MYCO</name>
<feature type="domain" description="UDP-glucose/GDP-mannose dehydrogenase C-terminal" evidence="7">
    <location>
        <begin position="659"/>
        <end position="759"/>
    </location>
</feature>
<dbReference type="SUPFAM" id="SSF51735">
    <property type="entry name" value="NAD(P)-binding Rossmann-fold domains"/>
    <property type="match status" value="2"/>
</dbReference>
<dbReference type="InterPro" id="IPR036291">
    <property type="entry name" value="NAD(P)-bd_dom_sf"/>
</dbReference>
<comment type="pathway">
    <text evidence="1">Nucleotide-sugar biosynthesis; UDP-alpha-D-glucuronate biosynthesis; UDP-alpha-D-glucuronate from UDP-alpha-D-glucose: step 1/1.</text>
</comment>
<dbReference type="SUPFAM" id="SSF52413">
    <property type="entry name" value="UDP-glucose/GDP-mannose dehydrogenase C-terminal domain"/>
    <property type="match status" value="1"/>
</dbReference>
<protein>
    <recommendedName>
        <fullName evidence="3">UDP-glucose 6-dehydrogenase</fullName>
        <ecNumber evidence="3">1.1.1.22</ecNumber>
    </recommendedName>
</protein>
<dbReference type="Pfam" id="PF00984">
    <property type="entry name" value="UDPG_MGDP_dh"/>
    <property type="match status" value="1"/>
</dbReference>
<gene>
    <name evidence="8" type="ORF">K0O64_04760</name>
</gene>
<dbReference type="Proteomes" id="UP000825367">
    <property type="component" value="Chromosome"/>
</dbReference>
<evidence type="ECO:0000313" key="8">
    <source>
        <dbReference type="EMBL" id="QYL17866.1"/>
    </source>
</evidence>